<evidence type="ECO:0000256" key="1">
    <source>
        <dbReference type="ARBA" id="ARBA00005614"/>
    </source>
</evidence>
<dbReference type="InterPro" id="IPR017968">
    <property type="entry name" value="Acylphosphatase_CS"/>
</dbReference>
<feature type="active site" evidence="4">
    <location>
        <position position="18"/>
    </location>
</feature>
<evidence type="ECO:0000259" key="6">
    <source>
        <dbReference type="PROSITE" id="PS51160"/>
    </source>
</evidence>
<comment type="catalytic activity">
    <reaction evidence="3 4">
        <text>an acyl phosphate + H2O = a carboxylate + phosphate + H(+)</text>
        <dbReference type="Rhea" id="RHEA:14965"/>
        <dbReference type="ChEBI" id="CHEBI:15377"/>
        <dbReference type="ChEBI" id="CHEBI:15378"/>
        <dbReference type="ChEBI" id="CHEBI:29067"/>
        <dbReference type="ChEBI" id="CHEBI:43474"/>
        <dbReference type="ChEBI" id="CHEBI:59918"/>
        <dbReference type="EC" id="3.6.1.7"/>
    </reaction>
</comment>
<keyword evidence="8" id="KW-1185">Reference proteome</keyword>
<dbReference type="InterPro" id="IPR001792">
    <property type="entry name" value="Acylphosphatase-like_dom"/>
</dbReference>
<dbReference type="SUPFAM" id="SSF54975">
    <property type="entry name" value="Acylphosphatase/BLUF domain-like"/>
    <property type="match status" value="1"/>
</dbReference>
<dbReference type="EC" id="3.6.1.7" evidence="2 4"/>
<dbReference type="RefSeq" id="WP_189425976.1">
    <property type="nucleotide sequence ID" value="NZ_BMZE01000002.1"/>
</dbReference>
<dbReference type="Pfam" id="PF00708">
    <property type="entry name" value="Acylphosphatase"/>
    <property type="match status" value="1"/>
</dbReference>
<dbReference type="PANTHER" id="PTHR47268">
    <property type="entry name" value="ACYLPHOSPHATASE"/>
    <property type="match status" value="1"/>
</dbReference>
<dbReference type="EMBL" id="BMZE01000002">
    <property type="protein sequence ID" value="GHA27891.1"/>
    <property type="molecule type" value="Genomic_DNA"/>
</dbReference>
<evidence type="ECO:0000256" key="4">
    <source>
        <dbReference type="PROSITE-ProRule" id="PRU00520"/>
    </source>
</evidence>
<evidence type="ECO:0000313" key="7">
    <source>
        <dbReference type="EMBL" id="GHA27891.1"/>
    </source>
</evidence>
<dbReference type="PROSITE" id="PS51160">
    <property type="entry name" value="ACYLPHOSPHATASE_3"/>
    <property type="match status" value="1"/>
</dbReference>
<dbReference type="Gene3D" id="3.30.70.100">
    <property type="match status" value="1"/>
</dbReference>
<reference evidence="7" key="2">
    <citation type="submission" date="2020-09" db="EMBL/GenBank/DDBJ databases">
        <authorList>
            <person name="Sun Q."/>
            <person name="Kim S."/>
        </authorList>
    </citation>
    <scope>NUCLEOTIDE SEQUENCE</scope>
    <source>
        <strain evidence="7">KCTC 32437</strain>
    </source>
</reference>
<keyword evidence="4" id="KW-0378">Hydrolase</keyword>
<sequence length="91" mass="9885">MLTAHVFISGRVQGVGYRAWINEEALSRGLDGWVRNLADGRVEAMFHGDREKVETMVDDCRIGPHAAGVSGVVNQCWSGDIPTGFSVRPTA</sequence>
<evidence type="ECO:0000256" key="5">
    <source>
        <dbReference type="RuleBase" id="RU004168"/>
    </source>
</evidence>
<dbReference type="InterPro" id="IPR020456">
    <property type="entry name" value="Acylphosphatase"/>
</dbReference>
<proteinExistence type="inferred from homology"/>
<dbReference type="InterPro" id="IPR036046">
    <property type="entry name" value="Acylphosphatase-like_dom_sf"/>
</dbReference>
<name>A0A918VUV4_9HYPH</name>
<protein>
    <recommendedName>
        <fullName evidence="2 4">acylphosphatase</fullName>
        <ecNumber evidence="2 4">3.6.1.7</ecNumber>
    </recommendedName>
</protein>
<reference evidence="7" key="1">
    <citation type="journal article" date="2014" name="Int. J. Syst. Evol. Microbiol.">
        <title>Complete genome sequence of Corynebacterium casei LMG S-19264T (=DSM 44701T), isolated from a smear-ripened cheese.</title>
        <authorList>
            <consortium name="US DOE Joint Genome Institute (JGI-PGF)"/>
            <person name="Walter F."/>
            <person name="Albersmeier A."/>
            <person name="Kalinowski J."/>
            <person name="Ruckert C."/>
        </authorList>
    </citation>
    <scope>NUCLEOTIDE SEQUENCE</scope>
    <source>
        <strain evidence="7">KCTC 32437</strain>
    </source>
</reference>
<dbReference type="PROSITE" id="PS00151">
    <property type="entry name" value="ACYLPHOSPHATASE_2"/>
    <property type="match status" value="1"/>
</dbReference>
<evidence type="ECO:0000256" key="2">
    <source>
        <dbReference type="ARBA" id="ARBA00012150"/>
    </source>
</evidence>
<organism evidence="7 8">
    <name type="scientific">Devosia pacifica</name>
    <dbReference type="NCBI Taxonomy" id="1335967"/>
    <lineage>
        <taxon>Bacteria</taxon>
        <taxon>Pseudomonadati</taxon>
        <taxon>Pseudomonadota</taxon>
        <taxon>Alphaproteobacteria</taxon>
        <taxon>Hyphomicrobiales</taxon>
        <taxon>Devosiaceae</taxon>
        <taxon>Devosia</taxon>
    </lineage>
</organism>
<feature type="domain" description="Acylphosphatase-like" evidence="6">
    <location>
        <begin position="3"/>
        <end position="89"/>
    </location>
</feature>
<evidence type="ECO:0000256" key="3">
    <source>
        <dbReference type="ARBA" id="ARBA00047645"/>
    </source>
</evidence>
<dbReference type="PANTHER" id="PTHR47268:SF4">
    <property type="entry name" value="ACYLPHOSPHATASE"/>
    <property type="match status" value="1"/>
</dbReference>
<comment type="similarity">
    <text evidence="1 5">Belongs to the acylphosphatase family.</text>
</comment>
<dbReference type="AlphaFoldDB" id="A0A918VUV4"/>
<dbReference type="Proteomes" id="UP000646579">
    <property type="component" value="Unassembled WGS sequence"/>
</dbReference>
<comment type="caution">
    <text evidence="7">The sequence shown here is derived from an EMBL/GenBank/DDBJ whole genome shotgun (WGS) entry which is preliminary data.</text>
</comment>
<dbReference type="GO" id="GO:0003998">
    <property type="term" value="F:acylphosphatase activity"/>
    <property type="evidence" value="ECO:0007669"/>
    <property type="project" value="UniProtKB-EC"/>
</dbReference>
<evidence type="ECO:0000313" key="8">
    <source>
        <dbReference type="Proteomes" id="UP000646579"/>
    </source>
</evidence>
<dbReference type="PRINTS" id="PR00112">
    <property type="entry name" value="ACYLPHPHTASE"/>
</dbReference>
<feature type="active site" evidence="4">
    <location>
        <position position="36"/>
    </location>
</feature>
<gene>
    <name evidence="7" type="ORF">GCM10007989_24770</name>
</gene>
<accession>A0A918VUV4</accession>